<dbReference type="InterPro" id="IPR036875">
    <property type="entry name" value="Znf_CCHC_sf"/>
</dbReference>
<keyword evidence="2" id="KW-0175">Coiled coil</keyword>
<feature type="non-terminal residue" evidence="4">
    <location>
        <position position="670"/>
    </location>
</feature>
<dbReference type="GO" id="GO:0008270">
    <property type="term" value="F:zinc ion binding"/>
    <property type="evidence" value="ECO:0007669"/>
    <property type="project" value="UniProtKB-KW"/>
</dbReference>
<organism evidence="4">
    <name type="scientific">Tanacetum cinerariifolium</name>
    <name type="common">Dalmatian daisy</name>
    <name type="synonym">Chrysanthemum cinerariifolium</name>
    <dbReference type="NCBI Taxonomy" id="118510"/>
    <lineage>
        <taxon>Eukaryota</taxon>
        <taxon>Viridiplantae</taxon>
        <taxon>Streptophyta</taxon>
        <taxon>Embryophyta</taxon>
        <taxon>Tracheophyta</taxon>
        <taxon>Spermatophyta</taxon>
        <taxon>Magnoliopsida</taxon>
        <taxon>eudicotyledons</taxon>
        <taxon>Gunneridae</taxon>
        <taxon>Pentapetalae</taxon>
        <taxon>asterids</taxon>
        <taxon>campanulids</taxon>
        <taxon>Asterales</taxon>
        <taxon>Asteraceae</taxon>
        <taxon>Asteroideae</taxon>
        <taxon>Anthemideae</taxon>
        <taxon>Anthemidinae</taxon>
        <taxon>Tanacetum</taxon>
    </lineage>
</organism>
<comment type="caution">
    <text evidence="4">The sequence shown here is derived from an EMBL/GenBank/DDBJ whole genome shotgun (WGS) entry which is preliminary data.</text>
</comment>
<dbReference type="PANTHER" id="PTHR11439">
    <property type="entry name" value="GAG-POL-RELATED RETROTRANSPOSON"/>
    <property type="match status" value="1"/>
</dbReference>
<feature type="domain" description="CCHC-type" evidence="3">
    <location>
        <begin position="527"/>
        <end position="542"/>
    </location>
</feature>
<keyword evidence="1" id="KW-0863">Zinc-finger</keyword>
<dbReference type="Pfam" id="PF00098">
    <property type="entry name" value="zf-CCHC"/>
    <property type="match status" value="1"/>
</dbReference>
<keyword evidence="1" id="KW-0479">Metal-binding</keyword>
<reference evidence="4" key="1">
    <citation type="journal article" date="2019" name="Sci. Rep.">
        <title>Draft genome of Tanacetum cinerariifolium, the natural source of mosquito coil.</title>
        <authorList>
            <person name="Yamashiro T."/>
            <person name="Shiraishi A."/>
            <person name="Satake H."/>
            <person name="Nakayama K."/>
        </authorList>
    </citation>
    <scope>NUCLEOTIDE SEQUENCE</scope>
</reference>
<dbReference type="Gene3D" id="4.10.60.10">
    <property type="entry name" value="Zinc finger, CCHC-type"/>
    <property type="match status" value="1"/>
</dbReference>
<evidence type="ECO:0000259" key="3">
    <source>
        <dbReference type="PROSITE" id="PS50158"/>
    </source>
</evidence>
<dbReference type="GO" id="GO:0003676">
    <property type="term" value="F:nucleic acid binding"/>
    <property type="evidence" value="ECO:0007669"/>
    <property type="project" value="InterPro"/>
</dbReference>
<dbReference type="EMBL" id="BKCJ010123798">
    <property type="protein sequence ID" value="GEX69017.1"/>
    <property type="molecule type" value="Genomic_DNA"/>
</dbReference>
<dbReference type="SMART" id="SM00343">
    <property type="entry name" value="ZnF_C2HC"/>
    <property type="match status" value="1"/>
</dbReference>
<dbReference type="AlphaFoldDB" id="A0A699H8H4"/>
<name>A0A699H8H4_TANCI</name>
<dbReference type="InterPro" id="IPR043502">
    <property type="entry name" value="DNA/RNA_pol_sf"/>
</dbReference>
<dbReference type="InterPro" id="IPR013103">
    <property type="entry name" value="RVT_2"/>
</dbReference>
<feature type="coiled-coil region" evidence="2">
    <location>
        <begin position="616"/>
        <end position="650"/>
    </location>
</feature>
<gene>
    <name evidence="4" type="ORF">Tci_340992</name>
</gene>
<protein>
    <submittedName>
        <fullName evidence="4">Ribonuclease H-like domain-containing protein</fullName>
    </submittedName>
</protein>
<dbReference type="SUPFAM" id="SSF57756">
    <property type="entry name" value="Retrovirus zinc finger-like domains"/>
    <property type="match status" value="1"/>
</dbReference>
<dbReference type="InterPro" id="IPR001878">
    <property type="entry name" value="Znf_CCHC"/>
</dbReference>
<evidence type="ECO:0000256" key="1">
    <source>
        <dbReference type="PROSITE-ProRule" id="PRU00047"/>
    </source>
</evidence>
<dbReference type="PROSITE" id="PS50158">
    <property type="entry name" value="ZF_CCHC"/>
    <property type="match status" value="1"/>
</dbReference>
<evidence type="ECO:0000256" key="2">
    <source>
        <dbReference type="SAM" id="Coils"/>
    </source>
</evidence>
<proteinExistence type="predicted"/>
<sequence>MHDDYIDGQPSAALRTVLAAQAPQVLQSPTTSITIADTTPRPTNLSSQATNFPNTSQDMDLKTAFLHGTLKEDVYVCQPKGFIDADHPSHVYKLKKALYGLKQAPRAWYDELSTFLLRNNFFNGTIDLTLFIRHFNDDILVDSSFELIGFSDVDYAGCKDTFKSTFSGAQFLREKLVLKETRLYDYGFHFNKIPIYFDSKLAIAISCNPIQHSRMKHITVRYHFIKDHVEKGTIELYFVKTNYQLVNLFTKALPVDRFNYLVCRLELDLESAQNNVVAKFPLLKQGDYEMWKLRIKQYFQVQYYALWDVIENGNSFNPVPRITTNADGTSTSTISGLVTTEEKAQKQNDVKARSMLLMALPNEHLLTFSQYKDAKTLFEAIQARFDLETISFDDLYNNFKIVKQEVKRMITSSSSSGSQNMDFLSTPGSINEVDTDTIQVSTVSAHDNTANLSDATVYAFLANQPNRSQWVHEDLEQIYEDDLEEMDLQWQLALLSMRARRYFQRTGKKIAINGSDTAGYDKTKVECFNCHKMGHFASECRSPRSQESRPRNQESSRKIVIVEDSSSKAMVAIDGAGFDWSYMADDEVPTNMALMAFSDSDVHNSKTCSNTCLKSFKTLKNQYDNLRIELNKSELDLAAYKRGLASVEEQLVFYKKNEVVFYDQIVIRKE</sequence>
<dbReference type="PANTHER" id="PTHR11439:SF495">
    <property type="entry name" value="REVERSE TRANSCRIPTASE, RNA-DEPENDENT DNA POLYMERASE-RELATED"/>
    <property type="match status" value="1"/>
</dbReference>
<accession>A0A699H8H4</accession>
<dbReference type="SUPFAM" id="SSF56672">
    <property type="entry name" value="DNA/RNA polymerases"/>
    <property type="match status" value="1"/>
</dbReference>
<dbReference type="Pfam" id="PF07727">
    <property type="entry name" value="RVT_2"/>
    <property type="match status" value="1"/>
</dbReference>
<dbReference type="CDD" id="cd09272">
    <property type="entry name" value="RNase_HI_RT_Ty1"/>
    <property type="match status" value="1"/>
</dbReference>
<evidence type="ECO:0000313" key="4">
    <source>
        <dbReference type="EMBL" id="GEX69017.1"/>
    </source>
</evidence>
<keyword evidence="1" id="KW-0862">Zinc</keyword>